<sequence>MWLADKHVQIEDMWARFNAQNASRGRPNVEGYGNCVMNVFFITYDRGRPPKSTPKSECISVFPSTYGDVSFSSLPENVDQGSKKKNSDEEE</sequence>
<organism evidence="2 4">
    <name type="scientific">Trichuris suis</name>
    <name type="common">pig whipworm</name>
    <dbReference type="NCBI Taxonomy" id="68888"/>
    <lineage>
        <taxon>Eukaryota</taxon>
        <taxon>Metazoa</taxon>
        <taxon>Ecdysozoa</taxon>
        <taxon>Nematoda</taxon>
        <taxon>Enoplea</taxon>
        <taxon>Dorylaimia</taxon>
        <taxon>Trichinellida</taxon>
        <taxon>Trichuridae</taxon>
        <taxon>Trichuris</taxon>
    </lineage>
</organism>
<proteinExistence type="predicted"/>
<evidence type="ECO:0000313" key="3">
    <source>
        <dbReference type="EMBL" id="KFD70857.1"/>
    </source>
</evidence>
<evidence type="ECO:0000313" key="2">
    <source>
        <dbReference type="EMBL" id="KFD57961.1"/>
    </source>
</evidence>
<accession>A0A085ML65</accession>
<feature type="compositionally biased region" description="Basic and acidic residues" evidence="1">
    <location>
        <begin position="81"/>
        <end position="91"/>
    </location>
</feature>
<protein>
    <submittedName>
        <fullName evidence="2">Uncharacterized protein</fullName>
    </submittedName>
</protein>
<gene>
    <name evidence="2" type="ORF">M513_01194</name>
    <name evidence="3" type="ORF">M514_01194</name>
</gene>
<keyword evidence="4" id="KW-1185">Reference proteome</keyword>
<dbReference type="EMBL" id="KL367485">
    <property type="protein sequence ID" value="KFD70857.1"/>
    <property type="molecule type" value="Genomic_DNA"/>
</dbReference>
<dbReference type="Proteomes" id="UP000030764">
    <property type="component" value="Unassembled WGS sequence"/>
</dbReference>
<dbReference type="EMBL" id="KL363186">
    <property type="protein sequence ID" value="KFD57961.1"/>
    <property type="molecule type" value="Genomic_DNA"/>
</dbReference>
<evidence type="ECO:0000313" key="4">
    <source>
        <dbReference type="Proteomes" id="UP000030764"/>
    </source>
</evidence>
<feature type="region of interest" description="Disordered" evidence="1">
    <location>
        <begin position="67"/>
        <end position="91"/>
    </location>
</feature>
<reference evidence="2 4" key="1">
    <citation type="journal article" date="2014" name="Nat. Genet.">
        <title>Genome and transcriptome of the porcine whipworm Trichuris suis.</title>
        <authorList>
            <person name="Jex A.R."/>
            <person name="Nejsum P."/>
            <person name="Schwarz E.M."/>
            <person name="Hu L."/>
            <person name="Young N.D."/>
            <person name="Hall R.S."/>
            <person name="Korhonen P.K."/>
            <person name="Liao S."/>
            <person name="Thamsborg S."/>
            <person name="Xia J."/>
            <person name="Xu P."/>
            <person name="Wang S."/>
            <person name="Scheerlinck J.P."/>
            <person name="Hofmann A."/>
            <person name="Sternberg P.W."/>
            <person name="Wang J."/>
            <person name="Gasser R.B."/>
        </authorList>
    </citation>
    <scope>NUCLEOTIDE SEQUENCE [LARGE SCALE GENOMIC DNA]</scope>
    <source>
        <strain evidence="3">DCEP-RM93F</strain>
        <strain evidence="2">DCEP-RM93M</strain>
    </source>
</reference>
<dbReference type="AlphaFoldDB" id="A0A085ML65"/>
<name>A0A085ML65_9BILA</name>
<dbReference type="Proteomes" id="UP000030758">
    <property type="component" value="Unassembled WGS sequence"/>
</dbReference>
<evidence type="ECO:0000256" key="1">
    <source>
        <dbReference type="SAM" id="MobiDB-lite"/>
    </source>
</evidence>